<evidence type="ECO:0000313" key="2">
    <source>
        <dbReference type="EMBL" id="MBB6636511.1"/>
    </source>
</evidence>
<keyword evidence="3" id="KW-1185">Reference proteome</keyword>
<feature type="transmembrane region" description="Helical" evidence="1">
    <location>
        <begin position="43"/>
        <end position="63"/>
    </location>
</feature>
<keyword evidence="1" id="KW-1133">Transmembrane helix</keyword>
<sequence length="234" mass="25859">MRPLMSYFLAYYLRSYRYLFPVCAYVGFILFVYSMVPNPVMDSYALSAMLLFLVSAWISYGFVDLEHESQRFVTAGRSGSAARYYGAKYLVMLGIGASLGILAVAYPVAFDKFDRLPSLGESAAAALAHLVLASLGITCALWFSEKMMASRTTAFFGLMLVLAVSCGGKGLGEQLPEGVRGVLWLIPPVSRVTEILFRYDEISHAWTASVLLLAAFYSGILLLAFIRVNRIKLF</sequence>
<gene>
    <name evidence="2" type="ORF">H7B67_20510</name>
</gene>
<keyword evidence="1" id="KW-0812">Transmembrane</keyword>
<evidence type="ECO:0000256" key="1">
    <source>
        <dbReference type="SAM" id="Phobius"/>
    </source>
</evidence>
<feature type="transmembrane region" description="Helical" evidence="1">
    <location>
        <begin position="18"/>
        <end position="37"/>
    </location>
</feature>
<feature type="transmembrane region" description="Helical" evidence="1">
    <location>
        <begin position="205"/>
        <end position="226"/>
    </location>
</feature>
<dbReference type="AlphaFoldDB" id="A0A841T5V5"/>
<accession>A0A841T5V5</accession>
<dbReference type="EMBL" id="JACJVQ010000018">
    <property type="protein sequence ID" value="MBB6636511.1"/>
    <property type="molecule type" value="Genomic_DNA"/>
</dbReference>
<dbReference type="Proteomes" id="UP000535838">
    <property type="component" value="Unassembled WGS sequence"/>
</dbReference>
<feature type="transmembrane region" description="Helical" evidence="1">
    <location>
        <begin position="122"/>
        <end position="143"/>
    </location>
</feature>
<reference evidence="2 3" key="1">
    <citation type="submission" date="2020-08" db="EMBL/GenBank/DDBJ databases">
        <title>Cohnella phylogeny.</title>
        <authorList>
            <person name="Dunlap C."/>
        </authorList>
    </citation>
    <scope>NUCLEOTIDE SEQUENCE [LARGE SCALE GENOMIC DNA]</scope>
    <source>
        <strain evidence="2 3">DSM 25241</strain>
    </source>
</reference>
<proteinExistence type="predicted"/>
<feature type="transmembrane region" description="Helical" evidence="1">
    <location>
        <begin position="89"/>
        <end position="110"/>
    </location>
</feature>
<keyword evidence="1" id="KW-0472">Membrane</keyword>
<comment type="caution">
    <text evidence="2">The sequence shown here is derived from an EMBL/GenBank/DDBJ whole genome shotgun (WGS) entry which is preliminary data.</text>
</comment>
<organism evidence="2 3">
    <name type="scientific">Cohnella thailandensis</name>
    <dbReference type="NCBI Taxonomy" id="557557"/>
    <lineage>
        <taxon>Bacteria</taxon>
        <taxon>Bacillati</taxon>
        <taxon>Bacillota</taxon>
        <taxon>Bacilli</taxon>
        <taxon>Bacillales</taxon>
        <taxon>Paenibacillaceae</taxon>
        <taxon>Cohnella</taxon>
    </lineage>
</organism>
<dbReference type="RefSeq" id="WP_185121734.1">
    <property type="nucleotide sequence ID" value="NZ_JACJVQ010000018.1"/>
</dbReference>
<protein>
    <submittedName>
        <fullName evidence="2">Uncharacterized protein</fullName>
    </submittedName>
</protein>
<evidence type="ECO:0000313" key="3">
    <source>
        <dbReference type="Proteomes" id="UP000535838"/>
    </source>
</evidence>
<name>A0A841T5V5_9BACL</name>
<feature type="transmembrane region" description="Helical" evidence="1">
    <location>
        <begin position="155"/>
        <end position="172"/>
    </location>
</feature>